<dbReference type="GO" id="GO:0034394">
    <property type="term" value="P:protein localization to cell surface"/>
    <property type="evidence" value="ECO:0007669"/>
    <property type="project" value="TreeGrafter"/>
</dbReference>
<dbReference type="GO" id="GO:0005802">
    <property type="term" value="C:trans-Golgi network"/>
    <property type="evidence" value="ECO:0007669"/>
    <property type="project" value="InterPro"/>
</dbReference>
<feature type="domain" description="GAT" evidence="1">
    <location>
        <begin position="4"/>
        <end position="141"/>
    </location>
</feature>
<organism evidence="2 3">
    <name type="scientific">Acrobeloides nanus</name>
    <dbReference type="NCBI Taxonomy" id="290746"/>
    <lineage>
        <taxon>Eukaryota</taxon>
        <taxon>Metazoa</taxon>
        <taxon>Ecdysozoa</taxon>
        <taxon>Nematoda</taxon>
        <taxon>Chromadorea</taxon>
        <taxon>Rhabditida</taxon>
        <taxon>Tylenchina</taxon>
        <taxon>Cephalobomorpha</taxon>
        <taxon>Cephaloboidea</taxon>
        <taxon>Cephalobidae</taxon>
        <taxon>Acrobeloides</taxon>
    </lineage>
</organism>
<evidence type="ECO:0000259" key="1">
    <source>
        <dbReference type="PROSITE" id="PS50909"/>
    </source>
</evidence>
<dbReference type="GO" id="GO:0006886">
    <property type="term" value="P:intracellular protein transport"/>
    <property type="evidence" value="ECO:0007669"/>
    <property type="project" value="InterPro"/>
</dbReference>
<dbReference type="PANTHER" id="PTHR45905:SF1">
    <property type="entry name" value="GOLGI-LOCALIZED, GAMMA-ADAPTIN EAR CONTAINING, ARF BINDING PROTEIN"/>
    <property type="match status" value="1"/>
</dbReference>
<dbReference type="SUPFAM" id="SSF89009">
    <property type="entry name" value="GAT-like domain"/>
    <property type="match status" value="1"/>
</dbReference>
<sequence>MAVDEEKAHLLEKLLKSKNPDDLQAANRLIKSLVRSETLKIEKVHKRSEDLETSSTNARVLQDMLEQLSQNQFNKMPGNNEQDNQDFTLMKDIYKTLLKMRPILFRYAGEAAENNEEILSEILSINDQLNRTLDRYEEYAKNKIDGKFTTSNQHNSSDILITLDNGFANSNNCLLEEPTTSTSNDDVAILSLRSNPNSPSIQRRYPVVKPSGNIKNDQIAEESTLRKIRLNGDDINAELTELNLNQEPVIIAKHDIDNLQKSKDQFLLEDVSLSLDNLIINSQEPVIFINQTFIKGVIYFAKNIAIGYKNIIFTVATLTSFNPLPITNIKLKMCSNSSLVSSKLLSTSQTNLKGFHPVAAPENISQVFMLLPLSDTVKQAEISFELLFKSNLGERIEGNFLLKWE</sequence>
<dbReference type="Proteomes" id="UP000887540">
    <property type="component" value="Unplaced"/>
</dbReference>
<evidence type="ECO:0000313" key="3">
    <source>
        <dbReference type="WBParaSite" id="ACRNAN_Path_365.g1377.t1"/>
    </source>
</evidence>
<dbReference type="GO" id="GO:0031267">
    <property type="term" value="F:small GTPase binding"/>
    <property type="evidence" value="ECO:0007669"/>
    <property type="project" value="InterPro"/>
</dbReference>
<dbReference type="InterPro" id="IPR027422">
    <property type="entry name" value="GGA1-3"/>
</dbReference>
<dbReference type="Pfam" id="PF03127">
    <property type="entry name" value="GAT"/>
    <property type="match status" value="1"/>
</dbReference>
<proteinExistence type="predicted"/>
<name>A0A914C5N7_9BILA</name>
<dbReference type="GO" id="GO:0006893">
    <property type="term" value="P:Golgi to plasma membrane transport"/>
    <property type="evidence" value="ECO:0007669"/>
    <property type="project" value="TreeGrafter"/>
</dbReference>
<dbReference type="GO" id="GO:0043130">
    <property type="term" value="F:ubiquitin binding"/>
    <property type="evidence" value="ECO:0007669"/>
    <property type="project" value="InterPro"/>
</dbReference>
<protein>
    <submittedName>
        <fullName evidence="3">GAT domain-containing protein</fullName>
    </submittedName>
</protein>
<dbReference type="AlphaFoldDB" id="A0A914C5N7"/>
<dbReference type="PANTHER" id="PTHR45905">
    <property type="entry name" value="GOLGI-LOCALIZED, GAMMA-ADAPTIN EAR CONTAINING, ARF BINDING PROTEIN"/>
    <property type="match status" value="1"/>
</dbReference>
<dbReference type="Gene3D" id="1.20.58.160">
    <property type="match status" value="1"/>
</dbReference>
<reference evidence="3" key="1">
    <citation type="submission" date="2022-11" db="UniProtKB">
        <authorList>
            <consortium name="WormBaseParasite"/>
        </authorList>
    </citation>
    <scope>IDENTIFICATION</scope>
</reference>
<dbReference type="Pfam" id="PF18308">
    <property type="entry name" value="GGA_N-GAT"/>
    <property type="match status" value="1"/>
</dbReference>
<dbReference type="InterPro" id="IPR038425">
    <property type="entry name" value="GAT_sf"/>
</dbReference>
<dbReference type="Gene3D" id="1.20.5.170">
    <property type="match status" value="1"/>
</dbReference>
<keyword evidence="2" id="KW-1185">Reference proteome</keyword>
<dbReference type="GO" id="GO:0035091">
    <property type="term" value="F:phosphatidylinositol binding"/>
    <property type="evidence" value="ECO:0007669"/>
    <property type="project" value="InterPro"/>
</dbReference>
<dbReference type="PROSITE" id="PS50909">
    <property type="entry name" value="GAT"/>
    <property type="match status" value="1"/>
</dbReference>
<evidence type="ECO:0000313" key="2">
    <source>
        <dbReference type="Proteomes" id="UP000887540"/>
    </source>
</evidence>
<dbReference type="InterPro" id="IPR004152">
    <property type="entry name" value="GAT_dom"/>
</dbReference>
<dbReference type="Gene3D" id="2.60.40.1230">
    <property type="match status" value="1"/>
</dbReference>
<dbReference type="WBParaSite" id="ACRNAN_Path_365.g1377.t1">
    <property type="protein sequence ID" value="ACRNAN_Path_365.g1377.t1"/>
    <property type="gene ID" value="ACRNAN_Path_365.g1377"/>
</dbReference>
<accession>A0A914C5N7</accession>
<dbReference type="InterPro" id="IPR041198">
    <property type="entry name" value="GGA_N-GAT"/>
</dbReference>